<reference evidence="1 2" key="1">
    <citation type="submission" date="2018-06" db="EMBL/GenBank/DDBJ databases">
        <authorList>
            <consortium name="Pathogen Informatics"/>
            <person name="Doyle S."/>
        </authorList>
    </citation>
    <scope>NUCLEOTIDE SEQUENCE [LARGE SCALE GENOMIC DNA]</scope>
    <source>
        <strain evidence="1 2">NCTC8261</strain>
    </source>
</reference>
<evidence type="ECO:0000313" key="1">
    <source>
        <dbReference type="EMBL" id="SUH37656.1"/>
    </source>
</evidence>
<name>A0A379WWA3_SALET</name>
<dbReference type="Proteomes" id="UP000254712">
    <property type="component" value="Unassembled WGS sequence"/>
</dbReference>
<dbReference type="EMBL" id="UGXT01000002">
    <property type="protein sequence ID" value="SUH37656.1"/>
    <property type="molecule type" value="Genomic_DNA"/>
</dbReference>
<evidence type="ECO:0000313" key="2">
    <source>
        <dbReference type="Proteomes" id="UP000254712"/>
    </source>
</evidence>
<dbReference type="AlphaFoldDB" id="A0A379WWA3"/>
<organism evidence="1 2">
    <name type="scientific">Salmonella enterica I</name>
    <dbReference type="NCBI Taxonomy" id="59201"/>
    <lineage>
        <taxon>Bacteria</taxon>
        <taxon>Pseudomonadati</taxon>
        <taxon>Pseudomonadota</taxon>
        <taxon>Gammaproteobacteria</taxon>
        <taxon>Enterobacterales</taxon>
        <taxon>Enterobacteriaceae</taxon>
        <taxon>Salmonella</taxon>
    </lineage>
</organism>
<sequence length="111" mass="12936">MTASHLSDQRLRFLGQFNALSATIAGAGFAAKLAPYLQLIQRAYQRWLLNAYRLAILNLRLVRRQLMNIVQRDPMCLRQFQSLRRWSIRARQMRTNRARSEPSGDSNFISL</sequence>
<gene>
    <name evidence="1" type="ORF">NCTC8261_03955</name>
</gene>
<protein>
    <submittedName>
        <fullName evidence="1">Uncharacterized protein</fullName>
    </submittedName>
</protein>
<proteinExistence type="predicted"/>
<accession>A0A379WWA3</accession>